<dbReference type="PANTHER" id="PTHR31290">
    <property type="entry name" value="UV-DAMAGE ENDONUCLEASE"/>
    <property type="match status" value="1"/>
</dbReference>
<comment type="caution">
    <text evidence="7">The sequence shown here is derived from an EMBL/GenBank/DDBJ whole genome shotgun (WGS) entry which is preliminary data.</text>
</comment>
<keyword evidence="5" id="KW-0378">Hydrolase</keyword>
<name>A0A3A9KB95_9BACI</name>
<dbReference type="GO" id="GO:0009411">
    <property type="term" value="P:response to UV"/>
    <property type="evidence" value="ECO:0007669"/>
    <property type="project" value="InterPro"/>
</dbReference>
<organism evidence="7 8">
    <name type="scientific">Salipaludibacillus neizhouensis</name>
    <dbReference type="NCBI Taxonomy" id="885475"/>
    <lineage>
        <taxon>Bacteria</taxon>
        <taxon>Bacillati</taxon>
        <taxon>Bacillota</taxon>
        <taxon>Bacilli</taxon>
        <taxon>Bacillales</taxon>
        <taxon>Bacillaceae</taxon>
    </lineage>
</organism>
<sequence length="321" mass="37281">MTIIRLGYVAMSSVVKNASPSKTMTFAQFEKIANTDAAIRKLSRLAQTNLQNCIRLLKHNVANDITFFRLSSKLVPLVNHPEIGNWNYISPLKAEFEEIKEIINRHHIRVDFHPDHFVVLNNADKDILQTSIRTLRYHYKLLMGMGVDPKHRCVLHVGGHYNDKTKALENFIENWGLVPQQLQAMVMLENDDTKFTLSDTLYLCEKLEVPMVFDYHHHLANPGTVNWREDWDRVLQTWTQSNLPVKMHISSPKSETQYRAHHEYIDTELFFDFLKEVKGSVDQIDCMIEAKKKDSALFQLMKDMKSRSDVSIINQSTVKLL</sequence>
<protein>
    <submittedName>
        <fullName evidence="7">UV damage endonuclease UvsE</fullName>
    </submittedName>
</protein>
<dbReference type="EMBL" id="PDOE01000002">
    <property type="protein sequence ID" value="RKL68030.1"/>
    <property type="molecule type" value="Genomic_DNA"/>
</dbReference>
<dbReference type="Gene3D" id="3.20.20.150">
    <property type="entry name" value="Divalent-metal-dependent TIM barrel enzymes"/>
    <property type="match status" value="1"/>
</dbReference>
<dbReference type="SUPFAM" id="SSF51658">
    <property type="entry name" value="Xylose isomerase-like"/>
    <property type="match status" value="1"/>
</dbReference>
<dbReference type="GO" id="GO:0016787">
    <property type="term" value="F:hydrolase activity"/>
    <property type="evidence" value="ECO:0007669"/>
    <property type="project" value="UniProtKB-KW"/>
</dbReference>
<keyword evidence="2 7" id="KW-0255">Endonuclease</keyword>
<evidence type="ECO:0000313" key="8">
    <source>
        <dbReference type="Proteomes" id="UP000281498"/>
    </source>
</evidence>
<dbReference type="InterPro" id="IPR036237">
    <property type="entry name" value="Xyl_isomerase-like_sf"/>
</dbReference>
<keyword evidence="6" id="KW-0234">DNA repair</keyword>
<gene>
    <name evidence="7" type="ORF">CR203_05890</name>
</gene>
<dbReference type="NCBIfam" id="TIGR00629">
    <property type="entry name" value="uvde"/>
    <property type="match status" value="1"/>
</dbReference>
<keyword evidence="8" id="KW-1185">Reference proteome</keyword>
<dbReference type="Pfam" id="PF03851">
    <property type="entry name" value="UvdE"/>
    <property type="match status" value="1"/>
</dbReference>
<evidence type="ECO:0000256" key="3">
    <source>
        <dbReference type="ARBA" id="ARBA00022763"/>
    </source>
</evidence>
<evidence type="ECO:0000256" key="1">
    <source>
        <dbReference type="ARBA" id="ARBA00022722"/>
    </source>
</evidence>
<evidence type="ECO:0000256" key="4">
    <source>
        <dbReference type="ARBA" id="ARBA00022769"/>
    </source>
</evidence>
<reference evidence="7 8" key="1">
    <citation type="submission" date="2017-10" db="EMBL/GenBank/DDBJ databases">
        <title>Bacillus sp. nov., a halophilic bacterium isolated from a Keqin Lake.</title>
        <authorList>
            <person name="Wang H."/>
        </authorList>
    </citation>
    <scope>NUCLEOTIDE SEQUENCE [LARGE SCALE GENOMIC DNA]</scope>
    <source>
        <strain evidence="7 8">KCTC 13187</strain>
    </source>
</reference>
<proteinExistence type="predicted"/>
<evidence type="ECO:0000256" key="6">
    <source>
        <dbReference type="ARBA" id="ARBA00023204"/>
    </source>
</evidence>
<evidence type="ECO:0000313" key="7">
    <source>
        <dbReference type="EMBL" id="RKL68030.1"/>
    </source>
</evidence>
<dbReference type="RefSeq" id="WP_110938368.1">
    <property type="nucleotide sequence ID" value="NZ_KZ614147.1"/>
</dbReference>
<keyword evidence="1" id="KW-0540">Nuclease</keyword>
<dbReference type="Proteomes" id="UP000281498">
    <property type="component" value="Unassembled WGS sequence"/>
</dbReference>
<dbReference type="AlphaFoldDB" id="A0A3A9KB95"/>
<evidence type="ECO:0000256" key="5">
    <source>
        <dbReference type="ARBA" id="ARBA00022801"/>
    </source>
</evidence>
<keyword evidence="3" id="KW-0227">DNA damage</keyword>
<evidence type="ECO:0000256" key="2">
    <source>
        <dbReference type="ARBA" id="ARBA00022759"/>
    </source>
</evidence>
<accession>A0A3A9KB95</accession>
<dbReference type="OrthoDB" id="9782576at2"/>
<dbReference type="PANTHER" id="PTHR31290:SF5">
    <property type="entry name" value="UV-DAMAGE ENDONUCLEASE"/>
    <property type="match status" value="1"/>
</dbReference>
<dbReference type="GO" id="GO:0004519">
    <property type="term" value="F:endonuclease activity"/>
    <property type="evidence" value="ECO:0007669"/>
    <property type="project" value="UniProtKB-KW"/>
</dbReference>
<keyword evidence="4" id="KW-0228">DNA excision</keyword>
<dbReference type="GO" id="GO:0006289">
    <property type="term" value="P:nucleotide-excision repair"/>
    <property type="evidence" value="ECO:0007669"/>
    <property type="project" value="InterPro"/>
</dbReference>
<dbReference type="InterPro" id="IPR004601">
    <property type="entry name" value="UvdE"/>
</dbReference>